<keyword evidence="2" id="KW-0472">Membrane</keyword>
<reference evidence="3" key="4">
    <citation type="submission" date="2025-09" db="UniProtKB">
        <authorList>
            <consortium name="Ensembl"/>
        </authorList>
    </citation>
    <scope>IDENTIFICATION</scope>
    <source>
        <strain evidence="3">HSOK</strain>
    </source>
</reference>
<keyword evidence="1" id="KW-0966">Cell projection</keyword>
<dbReference type="GO" id="GO:0005737">
    <property type="term" value="C:cytoplasm"/>
    <property type="evidence" value="ECO:0007669"/>
    <property type="project" value="UniProtKB-SubCell"/>
</dbReference>
<dbReference type="GO" id="GO:0061386">
    <property type="term" value="P:closure of optic fissure"/>
    <property type="evidence" value="ECO:0007669"/>
    <property type="project" value="UniProtKB-UniRule"/>
</dbReference>
<comment type="subunit">
    <text evidence="1">Binds PPP1CA and actin.</text>
</comment>
<dbReference type="Proteomes" id="UP000265200">
    <property type="component" value="Chromosome 11"/>
</dbReference>
<dbReference type="GO" id="GO:0007266">
    <property type="term" value="P:Rho protein signal transduction"/>
    <property type="evidence" value="ECO:0007669"/>
    <property type="project" value="UniProtKB-UniRule"/>
</dbReference>
<name>A0A3P9H954_ORYLA</name>
<dbReference type="GO" id="GO:0030027">
    <property type="term" value="C:lamellipodium"/>
    <property type="evidence" value="ECO:0007669"/>
    <property type="project" value="UniProtKB-SubCell"/>
</dbReference>
<evidence type="ECO:0000313" key="4">
    <source>
        <dbReference type="Proteomes" id="UP000265200"/>
    </source>
</evidence>
<dbReference type="GO" id="GO:0008157">
    <property type="term" value="F:protein phosphatase 1 binding"/>
    <property type="evidence" value="ECO:0007669"/>
    <property type="project" value="UniProtKB-UniRule"/>
</dbReference>
<dbReference type="GO" id="GO:0048484">
    <property type="term" value="P:enteric nervous system development"/>
    <property type="evidence" value="ECO:0007669"/>
    <property type="project" value="UniProtKB-UniRule"/>
</dbReference>
<feature type="transmembrane region" description="Helical" evidence="2">
    <location>
        <begin position="50"/>
        <end position="72"/>
    </location>
</feature>
<dbReference type="GO" id="GO:0072542">
    <property type="term" value="F:protein phosphatase activator activity"/>
    <property type="evidence" value="ECO:0007669"/>
    <property type="project" value="UniProtKB-UniRule"/>
</dbReference>
<keyword evidence="2" id="KW-1133">Transmembrane helix</keyword>
<reference evidence="3" key="3">
    <citation type="submission" date="2025-08" db="UniProtKB">
        <authorList>
            <consortium name="Ensembl"/>
        </authorList>
    </citation>
    <scope>IDENTIFICATION</scope>
    <source>
        <strain evidence="3">HSOK</strain>
    </source>
</reference>
<dbReference type="AlphaFoldDB" id="A0A3P9H954"/>
<dbReference type="GO" id="GO:0003779">
    <property type="term" value="F:actin binding"/>
    <property type="evidence" value="ECO:0007669"/>
    <property type="project" value="UniProtKB-UniRule"/>
</dbReference>
<dbReference type="GO" id="GO:0051726">
    <property type="term" value="P:regulation of cell cycle"/>
    <property type="evidence" value="ECO:0007669"/>
    <property type="project" value="UniProtKB-UniRule"/>
</dbReference>
<keyword evidence="2" id="KW-0812">Transmembrane</keyword>
<reference evidence="3 4" key="2">
    <citation type="submission" date="2017-04" db="EMBL/GenBank/DDBJ databases">
        <title>CpG methylation of centromeres and impact of large insertions on vertebrate speciation.</title>
        <authorList>
            <person name="Ichikawa K."/>
            <person name="Yoshimura J."/>
            <person name="Morishita S."/>
        </authorList>
    </citation>
    <scope>NUCLEOTIDE SEQUENCE</scope>
    <source>
        <strain evidence="3 4">HSOK</strain>
    </source>
</reference>
<organism evidence="3 4">
    <name type="scientific">Oryzias latipes</name>
    <name type="common">Japanese rice fish</name>
    <name type="synonym">Japanese killifish</name>
    <dbReference type="NCBI Taxonomy" id="8090"/>
    <lineage>
        <taxon>Eukaryota</taxon>
        <taxon>Metazoa</taxon>
        <taxon>Chordata</taxon>
        <taxon>Craniata</taxon>
        <taxon>Vertebrata</taxon>
        <taxon>Euteleostomi</taxon>
        <taxon>Actinopterygii</taxon>
        <taxon>Neopterygii</taxon>
        <taxon>Teleostei</taxon>
        <taxon>Neoteleostei</taxon>
        <taxon>Acanthomorphata</taxon>
        <taxon>Ovalentaria</taxon>
        <taxon>Atherinomorphae</taxon>
        <taxon>Beloniformes</taxon>
        <taxon>Adrianichthyidae</taxon>
        <taxon>Oryziinae</taxon>
        <taxon>Oryzias</taxon>
    </lineage>
</organism>
<dbReference type="GO" id="GO:0030036">
    <property type="term" value="P:actin cytoskeleton organization"/>
    <property type="evidence" value="ECO:0007669"/>
    <property type="project" value="UniProtKB-UniRule"/>
</dbReference>
<comment type="similarity">
    <text evidence="1">Belongs to the phosphatase and actin regulator family.</text>
</comment>
<accession>A0A3P9H954</accession>
<dbReference type="GO" id="GO:0001843">
    <property type="term" value="P:neural tube closure"/>
    <property type="evidence" value="ECO:0007669"/>
    <property type="project" value="UniProtKB-UniRule"/>
</dbReference>
<dbReference type="GO" id="GO:0001755">
    <property type="term" value="P:neural crest cell migration"/>
    <property type="evidence" value="ECO:0007669"/>
    <property type="project" value="UniProtKB-UniRule"/>
</dbReference>
<proteinExistence type="inferred from homology"/>
<dbReference type="PANTHER" id="PTHR12751:SF4">
    <property type="entry name" value="PHOSPHATASE AND ACTIN REGULATOR 4"/>
    <property type="match status" value="1"/>
</dbReference>
<comment type="subcellular location">
    <subcellularLocation>
        <location evidence="1">Cytoplasm</location>
    </subcellularLocation>
    <subcellularLocation>
        <location evidence="1">Cell projection</location>
        <location evidence="1">Lamellipodium</location>
    </subcellularLocation>
</comment>
<keyword evidence="1" id="KW-0009">Actin-binding</keyword>
<dbReference type="GO" id="GO:2001045">
    <property type="term" value="P:negative regulation of integrin-mediated signaling pathway"/>
    <property type="evidence" value="ECO:0007669"/>
    <property type="project" value="UniProtKB-UniRule"/>
</dbReference>
<dbReference type="Ensembl" id="ENSORLT00015008152.1">
    <property type="protein sequence ID" value="ENSORLP00015004103.1"/>
    <property type="gene ID" value="ENSORLG00015004889.1"/>
</dbReference>
<protein>
    <recommendedName>
        <fullName evidence="1">Phosphatase and actin regulator 4</fullName>
    </recommendedName>
</protein>
<keyword evidence="1" id="KW-0524">Neurogenesis</keyword>
<dbReference type="PANTHER" id="PTHR12751">
    <property type="entry name" value="PHOSPHATASE AND ACTIN REGULATOR PHACTR"/>
    <property type="match status" value="1"/>
</dbReference>
<sequence>MIDLTLRLQPLIYRKPFSYYFCNLLQFKQADRRRERSEIKRRLTRKVRIFPFYPVSRALVLILTLDVFIFSLNTGVTSTALLSPQAAIRKELNDFKSSEMEVHEESRIYTRFHRP</sequence>
<reference key="1">
    <citation type="journal article" date="2007" name="Nature">
        <title>The medaka draft genome and insights into vertebrate genome evolution.</title>
        <authorList>
            <person name="Kasahara M."/>
            <person name="Naruse K."/>
            <person name="Sasaki S."/>
            <person name="Nakatani Y."/>
            <person name="Qu W."/>
            <person name="Ahsan B."/>
            <person name="Yamada T."/>
            <person name="Nagayasu Y."/>
            <person name="Doi K."/>
            <person name="Kasai Y."/>
            <person name="Jindo T."/>
            <person name="Kobayashi D."/>
            <person name="Shimada A."/>
            <person name="Toyoda A."/>
            <person name="Kuroki Y."/>
            <person name="Fujiyama A."/>
            <person name="Sasaki T."/>
            <person name="Shimizu A."/>
            <person name="Asakawa S."/>
            <person name="Shimizu N."/>
            <person name="Hashimoto S."/>
            <person name="Yang J."/>
            <person name="Lee Y."/>
            <person name="Matsushima K."/>
            <person name="Sugano S."/>
            <person name="Sakaizumi M."/>
            <person name="Narita T."/>
            <person name="Ohishi K."/>
            <person name="Haga S."/>
            <person name="Ohta F."/>
            <person name="Nomoto H."/>
            <person name="Nogata K."/>
            <person name="Morishita T."/>
            <person name="Endo T."/>
            <person name="Shin-I T."/>
            <person name="Takeda H."/>
            <person name="Morishita S."/>
            <person name="Kohara Y."/>
        </authorList>
    </citation>
    <scope>NUCLEOTIDE SEQUENCE [LARGE SCALE GENOMIC DNA]</scope>
    <source>
        <strain>Hd-rR</strain>
    </source>
</reference>
<keyword evidence="1" id="KW-0217">Developmental protein</keyword>
<evidence type="ECO:0000313" key="3">
    <source>
        <dbReference type="Ensembl" id="ENSORLP00015004103.1"/>
    </source>
</evidence>
<keyword evidence="1" id="KW-0963">Cytoplasm</keyword>
<evidence type="ECO:0000256" key="1">
    <source>
        <dbReference type="RuleBase" id="RU367131"/>
    </source>
</evidence>
<evidence type="ECO:0000256" key="2">
    <source>
        <dbReference type="SAM" id="Phobius"/>
    </source>
</evidence>
<comment type="function">
    <text evidence="1">Regulator of protein phosphatase 1 (PP1) required for neural tube and optic fissure closure, and enteric neural crest cell (ENCCs) migration during development. Acts as an activator of PP1. During neural tube closure, localizes to the ventral neural tube and activates PP1, leading to down-regulate cell proliferation within cranial neural tissue and the neural retina. Also acts as a regulator of migration of enteric neural crest cells (ENCCs) by activating PP1, leading to repression of the integrin signaling through the rho/rock pathway.</text>
</comment>